<protein>
    <submittedName>
        <fullName evidence="2">Uncharacterized protein</fullName>
    </submittedName>
</protein>
<comment type="caution">
    <text evidence="2">The sequence shown here is derived from an EMBL/GenBank/DDBJ whole genome shotgun (WGS) entry which is preliminary data.</text>
</comment>
<sequence length="83" mass="9994">MNRHFTDARYYFRRGLEHLYTGVVEETAPLRRQLLEALGREVDTEKPEPQTPRERVEHGARRAATQSRRAVRRVRRRVRQPEQ</sequence>
<feature type="compositionally biased region" description="Basic residues" evidence="1">
    <location>
        <begin position="69"/>
        <end position="83"/>
    </location>
</feature>
<dbReference type="OrthoDB" id="206274at2157"/>
<proteinExistence type="predicted"/>
<dbReference type="AlphaFoldDB" id="M0IL84"/>
<evidence type="ECO:0000313" key="2">
    <source>
        <dbReference type="EMBL" id="ELZ96807.1"/>
    </source>
</evidence>
<name>M0IL84_9EURY</name>
<evidence type="ECO:0000313" key="3">
    <source>
        <dbReference type="Proteomes" id="UP000011550"/>
    </source>
</evidence>
<gene>
    <name evidence="2" type="ORF">C440_03498</name>
</gene>
<organism evidence="2 3">
    <name type="scientific">Haloferax mucosum ATCC BAA-1512</name>
    <dbReference type="NCBI Taxonomy" id="662479"/>
    <lineage>
        <taxon>Archaea</taxon>
        <taxon>Methanobacteriati</taxon>
        <taxon>Methanobacteriota</taxon>
        <taxon>Stenosarchaea group</taxon>
        <taxon>Halobacteria</taxon>
        <taxon>Halobacteriales</taxon>
        <taxon>Haloferacaceae</taxon>
        <taxon>Haloferax</taxon>
    </lineage>
</organism>
<dbReference type="RefSeq" id="WP_008318290.1">
    <property type="nucleotide sequence ID" value="NZ_AOLN01000006.1"/>
</dbReference>
<dbReference type="PATRIC" id="fig|662479.7.peg.719"/>
<dbReference type="Proteomes" id="UP000011550">
    <property type="component" value="Unassembled WGS sequence"/>
</dbReference>
<dbReference type="EMBL" id="AOLN01000006">
    <property type="protein sequence ID" value="ELZ96807.1"/>
    <property type="molecule type" value="Genomic_DNA"/>
</dbReference>
<reference evidence="2 3" key="1">
    <citation type="journal article" date="2014" name="PLoS Genet.">
        <title>Phylogenetically driven sequencing of extremely halophilic archaea reveals strategies for static and dynamic osmo-response.</title>
        <authorList>
            <person name="Becker E.A."/>
            <person name="Seitzer P.M."/>
            <person name="Tritt A."/>
            <person name="Larsen D."/>
            <person name="Krusor M."/>
            <person name="Yao A.I."/>
            <person name="Wu D."/>
            <person name="Madern D."/>
            <person name="Eisen J.A."/>
            <person name="Darling A.E."/>
            <person name="Facciotti M.T."/>
        </authorList>
    </citation>
    <scope>NUCLEOTIDE SEQUENCE [LARGE SCALE GENOMIC DNA]</scope>
    <source>
        <strain evidence="2 3">ATCC BAA-1512</strain>
    </source>
</reference>
<evidence type="ECO:0000256" key="1">
    <source>
        <dbReference type="SAM" id="MobiDB-lite"/>
    </source>
</evidence>
<dbReference type="STRING" id="662479.C440_03498"/>
<feature type="compositionally biased region" description="Basic and acidic residues" evidence="1">
    <location>
        <begin position="38"/>
        <end position="60"/>
    </location>
</feature>
<keyword evidence="3" id="KW-1185">Reference proteome</keyword>
<accession>M0IL84</accession>
<feature type="region of interest" description="Disordered" evidence="1">
    <location>
        <begin position="38"/>
        <end position="83"/>
    </location>
</feature>